<evidence type="ECO:0000256" key="1">
    <source>
        <dbReference type="SAM" id="Phobius"/>
    </source>
</evidence>
<accession>A0A9C6TRV0</accession>
<reference evidence="3" key="2">
    <citation type="submission" date="2025-08" db="UniProtKB">
        <authorList>
            <consortium name="RefSeq"/>
        </authorList>
    </citation>
    <scope>IDENTIFICATION</scope>
    <source>
        <tissue evidence="3">Whole plant</tissue>
    </source>
</reference>
<name>A0A9C6TRV0_ARADU</name>
<reference evidence="2" key="1">
    <citation type="journal article" date="2016" name="Nat. Genet.">
        <title>The genome sequences of Arachis duranensis and Arachis ipaensis, the diploid ancestors of cultivated peanut.</title>
        <authorList>
            <person name="Bertioli D.J."/>
            <person name="Cannon S.B."/>
            <person name="Froenicke L."/>
            <person name="Huang G."/>
            <person name="Farmer A.D."/>
            <person name="Cannon E.K."/>
            <person name="Liu X."/>
            <person name="Gao D."/>
            <person name="Clevenger J."/>
            <person name="Dash S."/>
            <person name="Ren L."/>
            <person name="Moretzsohn M.C."/>
            <person name="Shirasawa K."/>
            <person name="Huang W."/>
            <person name="Vidigal B."/>
            <person name="Abernathy B."/>
            <person name="Chu Y."/>
            <person name="Niederhuth C.E."/>
            <person name="Umale P."/>
            <person name="Araujo A.C."/>
            <person name="Kozik A."/>
            <person name="Kim K.D."/>
            <person name="Burow M.D."/>
            <person name="Varshney R.K."/>
            <person name="Wang X."/>
            <person name="Zhang X."/>
            <person name="Barkley N."/>
            <person name="Guimaraes P.M."/>
            <person name="Isobe S."/>
            <person name="Guo B."/>
            <person name="Liao B."/>
            <person name="Stalker H.T."/>
            <person name="Schmitz R.J."/>
            <person name="Scheffler B.E."/>
            <person name="Leal-Bertioli S.C."/>
            <person name="Xun X."/>
            <person name="Jackson S.A."/>
            <person name="Michelmore R."/>
            <person name="Ozias-Akins P."/>
        </authorList>
    </citation>
    <scope>NUCLEOTIDE SEQUENCE [LARGE SCALE GENOMIC DNA]</scope>
    <source>
        <strain evidence="2">cv. V14167</strain>
    </source>
</reference>
<evidence type="ECO:0000313" key="2">
    <source>
        <dbReference type="Proteomes" id="UP000515211"/>
    </source>
</evidence>
<protein>
    <submittedName>
        <fullName evidence="3">Uncharacterized protein LOC107474380</fullName>
    </submittedName>
</protein>
<gene>
    <name evidence="3" type="primary">LOC107474380</name>
</gene>
<keyword evidence="1" id="KW-0472">Membrane</keyword>
<keyword evidence="1" id="KW-0812">Transmembrane</keyword>
<dbReference type="KEGG" id="adu:107474380"/>
<keyword evidence="1" id="KW-1133">Transmembrane helix</keyword>
<sequence length="122" mass="14033">MDQFLATSFPTTSQPLIYRTTSLLELFHPTFLVFLFFKDWSCKTIALQAYQALLIFLQMSHSRSMEIFSAQITSPWFNSVDLRLLTITQMALFQQIPAHALLKRALLLSNISWTVGARNCDL</sequence>
<dbReference type="GeneID" id="107474380"/>
<proteinExistence type="predicted"/>
<organism evidence="2 3">
    <name type="scientific">Arachis duranensis</name>
    <name type="common">Wild peanut</name>
    <dbReference type="NCBI Taxonomy" id="130453"/>
    <lineage>
        <taxon>Eukaryota</taxon>
        <taxon>Viridiplantae</taxon>
        <taxon>Streptophyta</taxon>
        <taxon>Embryophyta</taxon>
        <taxon>Tracheophyta</taxon>
        <taxon>Spermatophyta</taxon>
        <taxon>Magnoliopsida</taxon>
        <taxon>eudicotyledons</taxon>
        <taxon>Gunneridae</taxon>
        <taxon>Pentapetalae</taxon>
        <taxon>rosids</taxon>
        <taxon>fabids</taxon>
        <taxon>Fabales</taxon>
        <taxon>Fabaceae</taxon>
        <taxon>Papilionoideae</taxon>
        <taxon>50 kb inversion clade</taxon>
        <taxon>dalbergioids sensu lato</taxon>
        <taxon>Dalbergieae</taxon>
        <taxon>Pterocarpus clade</taxon>
        <taxon>Arachis</taxon>
    </lineage>
</organism>
<dbReference type="AlphaFoldDB" id="A0A9C6TRV0"/>
<feature type="transmembrane region" description="Helical" evidence="1">
    <location>
        <begin position="16"/>
        <end position="37"/>
    </location>
</feature>
<dbReference type="RefSeq" id="XP_052113788.1">
    <property type="nucleotide sequence ID" value="XM_052257828.1"/>
</dbReference>
<keyword evidence="2" id="KW-1185">Reference proteome</keyword>
<dbReference type="Proteomes" id="UP000515211">
    <property type="component" value="Chromosome 2"/>
</dbReference>
<evidence type="ECO:0000313" key="3">
    <source>
        <dbReference type="RefSeq" id="XP_052113788.1"/>
    </source>
</evidence>